<comment type="caution">
    <text evidence="1">The sequence shown here is derived from an EMBL/GenBank/DDBJ whole genome shotgun (WGS) entry which is preliminary data.</text>
</comment>
<dbReference type="EMBL" id="CAJNOT010000861">
    <property type="protein sequence ID" value="CAF1097127.1"/>
    <property type="molecule type" value="Genomic_DNA"/>
</dbReference>
<dbReference type="Proteomes" id="UP000663836">
    <property type="component" value="Unassembled WGS sequence"/>
</dbReference>
<name>A0A814NZT6_9BILA</name>
<protein>
    <submittedName>
        <fullName evidence="1">Uncharacterized protein</fullName>
    </submittedName>
</protein>
<sequence length="276" mass="32504">MRWISYDSTYPLPDPVLDRFCLQILAKIHCNIKWLNLESSSMKRILLATNYPILYGLGLYNIDVETALSLFTGLVIDVTKYETIGPTDDDKLPNSRCFSLHSEMPTDGYDELIVQHLQRMSNLEKLSLNLIVSIKNTFINENELKQNIINHMPLLKRFEFYICSGISRNPIYLPSKEDIQHTFRDFKGNQVISYVDYFQEREWNFCHVYLYPDQLKYYYIVTNNFPGGLFKCIREITLEDEHPFEHEFFLRIAQSFPFINPETPTWGPRGPQLVSF</sequence>
<accession>A0A814NZT6</accession>
<gene>
    <name evidence="2" type="ORF">JBS370_LOCUS30908</name>
    <name evidence="1" type="ORF">ZHD862_LOCUS17396</name>
</gene>
<dbReference type="EMBL" id="CAJOBD010007361">
    <property type="protein sequence ID" value="CAF4084747.1"/>
    <property type="molecule type" value="Genomic_DNA"/>
</dbReference>
<reference evidence="1" key="1">
    <citation type="submission" date="2021-02" db="EMBL/GenBank/DDBJ databases">
        <authorList>
            <person name="Nowell W R."/>
        </authorList>
    </citation>
    <scope>NUCLEOTIDE SEQUENCE</scope>
</reference>
<evidence type="ECO:0000313" key="3">
    <source>
        <dbReference type="Proteomes" id="UP000663864"/>
    </source>
</evidence>
<dbReference type="Proteomes" id="UP000663864">
    <property type="component" value="Unassembled WGS sequence"/>
</dbReference>
<proteinExistence type="predicted"/>
<evidence type="ECO:0000313" key="1">
    <source>
        <dbReference type="EMBL" id="CAF1097127.1"/>
    </source>
</evidence>
<organism evidence="1 3">
    <name type="scientific">Rotaria sordida</name>
    <dbReference type="NCBI Taxonomy" id="392033"/>
    <lineage>
        <taxon>Eukaryota</taxon>
        <taxon>Metazoa</taxon>
        <taxon>Spiralia</taxon>
        <taxon>Gnathifera</taxon>
        <taxon>Rotifera</taxon>
        <taxon>Eurotatoria</taxon>
        <taxon>Bdelloidea</taxon>
        <taxon>Philodinida</taxon>
        <taxon>Philodinidae</taxon>
        <taxon>Rotaria</taxon>
    </lineage>
</organism>
<evidence type="ECO:0000313" key="2">
    <source>
        <dbReference type="EMBL" id="CAF4084747.1"/>
    </source>
</evidence>
<dbReference type="AlphaFoldDB" id="A0A814NZT6"/>